<sequence>MMKLKTLVGAVVMAMMTACGPLEESSVDEGAQVSTLSAEELEKLQSSIPVPDAEMLQALQTACGTTPEGACIAAGYGACTGWSAMVDCGAISACDPDDTACKIRVCDPERPGDCEMYTTGTQYQARNQYRVCSNTAGQTCTEYLRSSRRICGCGGNGIPF</sequence>
<protein>
    <recommendedName>
        <fullName evidence="3">Lipoprotein</fullName>
    </recommendedName>
</protein>
<dbReference type="RefSeq" id="WP_171443044.1">
    <property type="nucleotide sequence ID" value="NZ_JABFNS010000079.1"/>
</dbReference>
<evidence type="ECO:0000313" key="1">
    <source>
        <dbReference type="EMBL" id="NOJ80940.1"/>
    </source>
</evidence>
<name>A0A7Y4MSV6_MYXXA</name>
<proteinExistence type="predicted"/>
<dbReference type="Proteomes" id="UP000533080">
    <property type="component" value="Unassembled WGS sequence"/>
</dbReference>
<evidence type="ECO:0000313" key="2">
    <source>
        <dbReference type="Proteomes" id="UP000533080"/>
    </source>
</evidence>
<reference evidence="1 2" key="1">
    <citation type="submission" date="2020-05" db="EMBL/GenBank/DDBJ databases">
        <authorList>
            <person name="Whitworth D."/>
        </authorList>
    </citation>
    <scope>NUCLEOTIDE SEQUENCE [LARGE SCALE GENOMIC DNA]</scope>
    <source>
        <strain evidence="1 2">AM005</strain>
    </source>
</reference>
<dbReference type="AlphaFoldDB" id="A0A7Y4MSV6"/>
<dbReference type="PROSITE" id="PS51257">
    <property type="entry name" value="PROKAR_LIPOPROTEIN"/>
    <property type="match status" value="1"/>
</dbReference>
<evidence type="ECO:0008006" key="3">
    <source>
        <dbReference type="Google" id="ProtNLM"/>
    </source>
</evidence>
<dbReference type="EMBL" id="JABFNT010000071">
    <property type="protein sequence ID" value="NOJ80940.1"/>
    <property type="molecule type" value="Genomic_DNA"/>
</dbReference>
<accession>A0A7Y4MSV6</accession>
<gene>
    <name evidence="1" type="ORF">HNV28_21865</name>
</gene>
<organism evidence="1 2">
    <name type="scientific">Myxococcus xanthus</name>
    <dbReference type="NCBI Taxonomy" id="34"/>
    <lineage>
        <taxon>Bacteria</taxon>
        <taxon>Pseudomonadati</taxon>
        <taxon>Myxococcota</taxon>
        <taxon>Myxococcia</taxon>
        <taxon>Myxococcales</taxon>
        <taxon>Cystobacterineae</taxon>
        <taxon>Myxococcaceae</taxon>
        <taxon>Myxococcus</taxon>
    </lineage>
</organism>
<comment type="caution">
    <text evidence="1">The sequence shown here is derived from an EMBL/GenBank/DDBJ whole genome shotgun (WGS) entry which is preliminary data.</text>
</comment>